<evidence type="ECO:0000313" key="1">
    <source>
        <dbReference type="EMBL" id="KAG0564858.1"/>
    </source>
</evidence>
<accession>A0A8T0H424</accession>
<organism evidence="1 2">
    <name type="scientific">Ceratodon purpureus</name>
    <name type="common">Fire moss</name>
    <name type="synonym">Dicranum purpureum</name>
    <dbReference type="NCBI Taxonomy" id="3225"/>
    <lineage>
        <taxon>Eukaryota</taxon>
        <taxon>Viridiplantae</taxon>
        <taxon>Streptophyta</taxon>
        <taxon>Embryophyta</taxon>
        <taxon>Bryophyta</taxon>
        <taxon>Bryophytina</taxon>
        <taxon>Bryopsida</taxon>
        <taxon>Dicranidae</taxon>
        <taxon>Pseudoditrichales</taxon>
        <taxon>Ditrichaceae</taxon>
        <taxon>Ceratodon</taxon>
    </lineage>
</organism>
<gene>
    <name evidence="1" type="ORF">KC19_8G145600</name>
</gene>
<sequence length="93" mass="9767">MLPVAISSLSLSYLWLNRICTKQILWPTGGPDLAVPAQQLAKLPNSPNAMECGTEIVISCFPPSILVYKLASLAGTSDSISTSSCCAPPCSIN</sequence>
<keyword evidence="2" id="KW-1185">Reference proteome</keyword>
<dbReference type="Proteomes" id="UP000822688">
    <property type="component" value="Chromosome 8"/>
</dbReference>
<comment type="caution">
    <text evidence="1">The sequence shown here is derived from an EMBL/GenBank/DDBJ whole genome shotgun (WGS) entry which is preliminary data.</text>
</comment>
<reference evidence="1" key="1">
    <citation type="submission" date="2020-06" db="EMBL/GenBank/DDBJ databases">
        <title>WGS assembly of Ceratodon purpureus strain R40.</title>
        <authorList>
            <person name="Carey S.B."/>
            <person name="Jenkins J."/>
            <person name="Shu S."/>
            <person name="Lovell J.T."/>
            <person name="Sreedasyam A."/>
            <person name="Maumus F."/>
            <person name="Tiley G.P."/>
            <person name="Fernandez-Pozo N."/>
            <person name="Barry K."/>
            <person name="Chen C."/>
            <person name="Wang M."/>
            <person name="Lipzen A."/>
            <person name="Daum C."/>
            <person name="Saski C.A."/>
            <person name="Payton A.C."/>
            <person name="Mcbreen J.C."/>
            <person name="Conrad R.E."/>
            <person name="Kollar L.M."/>
            <person name="Olsson S."/>
            <person name="Huttunen S."/>
            <person name="Landis J.B."/>
            <person name="Wickett N.J."/>
            <person name="Johnson M.G."/>
            <person name="Rensing S.A."/>
            <person name="Grimwood J."/>
            <person name="Schmutz J."/>
            <person name="Mcdaniel S.F."/>
        </authorList>
    </citation>
    <scope>NUCLEOTIDE SEQUENCE</scope>
    <source>
        <strain evidence="1">R40</strain>
    </source>
</reference>
<proteinExistence type="predicted"/>
<dbReference type="EMBL" id="CM026429">
    <property type="protein sequence ID" value="KAG0564858.1"/>
    <property type="molecule type" value="Genomic_DNA"/>
</dbReference>
<name>A0A8T0H424_CERPU</name>
<dbReference type="AlphaFoldDB" id="A0A8T0H424"/>
<protein>
    <submittedName>
        <fullName evidence="1">Uncharacterized protein</fullName>
    </submittedName>
</protein>
<evidence type="ECO:0000313" key="2">
    <source>
        <dbReference type="Proteomes" id="UP000822688"/>
    </source>
</evidence>